<reference evidence="1" key="1">
    <citation type="journal article" date="2020" name="Stud. Mycol.">
        <title>101 Dothideomycetes genomes: a test case for predicting lifestyles and emergence of pathogens.</title>
        <authorList>
            <person name="Haridas S."/>
            <person name="Albert R."/>
            <person name="Binder M."/>
            <person name="Bloem J."/>
            <person name="Labutti K."/>
            <person name="Salamov A."/>
            <person name="Andreopoulos B."/>
            <person name="Baker S."/>
            <person name="Barry K."/>
            <person name="Bills G."/>
            <person name="Bluhm B."/>
            <person name="Cannon C."/>
            <person name="Castanera R."/>
            <person name="Culley D."/>
            <person name="Daum C."/>
            <person name="Ezra D."/>
            <person name="Gonzalez J."/>
            <person name="Henrissat B."/>
            <person name="Kuo A."/>
            <person name="Liang C."/>
            <person name="Lipzen A."/>
            <person name="Lutzoni F."/>
            <person name="Magnuson J."/>
            <person name="Mondo S."/>
            <person name="Nolan M."/>
            <person name="Ohm R."/>
            <person name="Pangilinan J."/>
            <person name="Park H.-J."/>
            <person name="Ramirez L."/>
            <person name="Alfaro M."/>
            <person name="Sun H."/>
            <person name="Tritt A."/>
            <person name="Yoshinaga Y."/>
            <person name="Zwiers L.-H."/>
            <person name="Turgeon B."/>
            <person name="Goodwin S."/>
            <person name="Spatafora J."/>
            <person name="Crous P."/>
            <person name="Grigoriev I."/>
        </authorList>
    </citation>
    <scope>NUCLEOTIDE SEQUENCE</scope>
    <source>
        <strain evidence="1">ATCC 200398</strain>
    </source>
</reference>
<evidence type="ECO:0000313" key="2">
    <source>
        <dbReference type="Proteomes" id="UP000799755"/>
    </source>
</evidence>
<dbReference type="EMBL" id="MU003504">
    <property type="protein sequence ID" value="KAF2471781.1"/>
    <property type="molecule type" value="Genomic_DNA"/>
</dbReference>
<proteinExistence type="predicted"/>
<gene>
    <name evidence="1" type="ORF">BDR25DRAFT_313674</name>
</gene>
<keyword evidence="2" id="KW-1185">Reference proteome</keyword>
<dbReference type="Proteomes" id="UP000799755">
    <property type="component" value="Unassembled WGS sequence"/>
</dbReference>
<protein>
    <submittedName>
        <fullName evidence="1">Uncharacterized protein</fullName>
    </submittedName>
</protein>
<evidence type="ECO:0000313" key="1">
    <source>
        <dbReference type="EMBL" id="KAF2471781.1"/>
    </source>
</evidence>
<organism evidence="1 2">
    <name type="scientific">Lindgomyces ingoldianus</name>
    <dbReference type="NCBI Taxonomy" id="673940"/>
    <lineage>
        <taxon>Eukaryota</taxon>
        <taxon>Fungi</taxon>
        <taxon>Dikarya</taxon>
        <taxon>Ascomycota</taxon>
        <taxon>Pezizomycotina</taxon>
        <taxon>Dothideomycetes</taxon>
        <taxon>Pleosporomycetidae</taxon>
        <taxon>Pleosporales</taxon>
        <taxon>Lindgomycetaceae</taxon>
        <taxon>Lindgomyces</taxon>
    </lineage>
</organism>
<comment type="caution">
    <text evidence="1">The sequence shown here is derived from an EMBL/GenBank/DDBJ whole genome shotgun (WGS) entry which is preliminary data.</text>
</comment>
<accession>A0ACB6QXY8</accession>
<name>A0ACB6QXY8_9PLEO</name>
<sequence length="138" mass="15891">MESPELAQEPLKHQRLEKSRKTRSWDRVVVYDPESGNVNICKERDLRGDKQHAQLEIPKGRKEVCLFVDEAEKLKTVTERPESKDIFLARLTLLSCAKFAGFLAMPSNHFSLTNLIKIQVTAHIALYTPLNGRRTLYK</sequence>